<gene>
    <name evidence="1" type="ORF">EJC51_05125</name>
</gene>
<name>A0A3S9HTS1_9ACTN</name>
<dbReference type="RefSeq" id="WP_126269911.1">
    <property type="nucleotide sequence ID" value="NZ_CP034463.1"/>
</dbReference>
<dbReference type="Proteomes" id="UP000280197">
    <property type="component" value="Chromosome"/>
</dbReference>
<dbReference type="Gene3D" id="3.30.429.10">
    <property type="entry name" value="Macrophage Migration Inhibitory Factor"/>
    <property type="match status" value="2"/>
</dbReference>
<proteinExistence type="predicted"/>
<evidence type="ECO:0008006" key="3">
    <source>
        <dbReference type="Google" id="ProtNLM"/>
    </source>
</evidence>
<keyword evidence="2" id="KW-1185">Reference proteome</keyword>
<evidence type="ECO:0000313" key="1">
    <source>
        <dbReference type="EMBL" id="AZP15533.1"/>
    </source>
</evidence>
<protein>
    <recommendedName>
        <fullName evidence="3">4-oxalocrotonate tautomerase domain-containing protein</fullName>
    </recommendedName>
</protein>
<dbReference type="EMBL" id="CP034463">
    <property type="protein sequence ID" value="AZP15533.1"/>
    <property type="molecule type" value="Genomic_DNA"/>
</dbReference>
<dbReference type="KEGG" id="saqu:EJC51_05125"/>
<evidence type="ECO:0000313" key="2">
    <source>
        <dbReference type="Proteomes" id="UP000280197"/>
    </source>
</evidence>
<sequence>MPHFTVHISESALDGKTEEGLIRGLADAVGAVYGEPFRRMVAVDLIGIPRHRRGVGGVPSERAAPDVRLSLREAAYRHPDVPDAPARLIAAITDAVVDALGEPVREEVAVSLTAVPEGRSGVGGRVG</sequence>
<dbReference type="AlphaFoldDB" id="A0A3S9HTS1"/>
<accession>A0A3S9HTS1</accession>
<organism evidence="1 2">
    <name type="scientific">Streptomyces aquilus</name>
    <dbReference type="NCBI Taxonomy" id="2548456"/>
    <lineage>
        <taxon>Bacteria</taxon>
        <taxon>Bacillati</taxon>
        <taxon>Actinomycetota</taxon>
        <taxon>Actinomycetes</taxon>
        <taxon>Kitasatosporales</taxon>
        <taxon>Streptomycetaceae</taxon>
        <taxon>Streptomyces</taxon>
    </lineage>
</organism>
<reference evidence="1 2" key="1">
    <citation type="submission" date="2018-12" db="EMBL/GenBank/DDBJ databases">
        <authorList>
            <person name="Li K."/>
        </authorList>
    </citation>
    <scope>NUCLEOTIDE SEQUENCE [LARGE SCALE GENOMIC DNA]</scope>
    <source>
        <strain evidence="2">CR22</strain>
    </source>
</reference>
<dbReference type="InterPro" id="IPR014347">
    <property type="entry name" value="Tautomerase/MIF_sf"/>
</dbReference>